<keyword evidence="2" id="KW-0813">Transport</keyword>
<dbReference type="SUPFAM" id="SSF81340">
    <property type="entry name" value="Clc chloride channel"/>
    <property type="match status" value="1"/>
</dbReference>
<evidence type="ECO:0000256" key="1">
    <source>
        <dbReference type="ARBA" id="ARBA00004141"/>
    </source>
</evidence>
<dbReference type="PANTHER" id="PTHR45711:SF6">
    <property type="entry name" value="CHLORIDE CHANNEL PROTEIN"/>
    <property type="match status" value="1"/>
</dbReference>
<dbReference type="Gene3D" id="1.10.3080.10">
    <property type="entry name" value="Clc chloride channel"/>
    <property type="match status" value="1"/>
</dbReference>
<dbReference type="PRINTS" id="PR00762">
    <property type="entry name" value="CLCHANNEL"/>
</dbReference>
<feature type="transmembrane region" description="Helical" evidence="8">
    <location>
        <begin position="438"/>
        <end position="459"/>
    </location>
</feature>
<keyword evidence="7" id="KW-0868">Chloride</keyword>
<evidence type="ECO:0000256" key="8">
    <source>
        <dbReference type="SAM" id="Phobius"/>
    </source>
</evidence>
<feature type="transmembrane region" description="Helical" evidence="8">
    <location>
        <begin position="397"/>
        <end position="417"/>
    </location>
</feature>
<dbReference type="OrthoDB" id="431497at2759"/>
<proteinExistence type="predicted"/>
<keyword evidence="4 8" id="KW-1133">Transmembrane helix</keyword>
<dbReference type="STRING" id="930991.A0A0D0EBK0"/>
<dbReference type="CDD" id="cd03684">
    <property type="entry name" value="ClC_3_like"/>
    <property type="match status" value="1"/>
</dbReference>
<dbReference type="HOGENOM" id="CLU_003181_2_0_1"/>
<reference evidence="10" key="2">
    <citation type="submission" date="2015-01" db="EMBL/GenBank/DDBJ databases">
        <title>Evolutionary Origins and Diversification of the Mycorrhizal Mutualists.</title>
        <authorList>
            <consortium name="DOE Joint Genome Institute"/>
            <consortium name="Mycorrhizal Genomics Consortium"/>
            <person name="Kohler A."/>
            <person name="Kuo A."/>
            <person name="Nagy L.G."/>
            <person name="Floudas D."/>
            <person name="Copeland A."/>
            <person name="Barry K.W."/>
            <person name="Cichocki N."/>
            <person name="Veneault-Fourrey C."/>
            <person name="LaButti K."/>
            <person name="Lindquist E.A."/>
            <person name="Lipzen A."/>
            <person name="Lundell T."/>
            <person name="Morin E."/>
            <person name="Murat C."/>
            <person name="Riley R."/>
            <person name="Ohm R."/>
            <person name="Sun H."/>
            <person name="Tunlid A."/>
            <person name="Henrissat B."/>
            <person name="Grigoriev I.V."/>
            <person name="Hibbett D.S."/>
            <person name="Martin F."/>
        </authorList>
    </citation>
    <scope>NUCLEOTIDE SEQUENCE [LARGE SCALE GENOMIC DNA]</scope>
    <source>
        <strain evidence="10">Ve08.2h10</strain>
    </source>
</reference>
<dbReference type="AlphaFoldDB" id="A0A0D0EBK0"/>
<dbReference type="GO" id="GO:0005886">
    <property type="term" value="C:plasma membrane"/>
    <property type="evidence" value="ECO:0007669"/>
    <property type="project" value="TreeGrafter"/>
</dbReference>
<keyword evidence="10" id="KW-1185">Reference proteome</keyword>
<dbReference type="InterPro" id="IPR001807">
    <property type="entry name" value="ClC"/>
</dbReference>
<dbReference type="Pfam" id="PF00654">
    <property type="entry name" value="Voltage_CLC"/>
    <property type="match status" value="1"/>
</dbReference>
<feature type="transmembrane region" description="Helical" evidence="8">
    <location>
        <begin position="479"/>
        <end position="499"/>
    </location>
</feature>
<dbReference type="InterPro" id="IPR014743">
    <property type="entry name" value="Cl-channel_core"/>
</dbReference>
<evidence type="ECO:0000256" key="7">
    <source>
        <dbReference type="ARBA" id="ARBA00023214"/>
    </source>
</evidence>
<evidence type="ECO:0000256" key="4">
    <source>
        <dbReference type="ARBA" id="ARBA00022989"/>
    </source>
</evidence>
<reference evidence="9 10" key="1">
    <citation type="submission" date="2014-04" db="EMBL/GenBank/DDBJ databases">
        <authorList>
            <consortium name="DOE Joint Genome Institute"/>
            <person name="Kuo A."/>
            <person name="Kohler A."/>
            <person name="Jargeat P."/>
            <person name="Nagy L.G."/>
            <person name="Floudas D."/>
            <person name="Copeland A."/>
            <person name="Barry K.W."/>
            <person name="Cichocki N."/>
            <person name="Veneault-Fourrey C."/>
            <person name="LaButti K."/>
            <person name="Lindquist E.A."/>
            <person name="Lipzen A."/>
            <person name="Lundell T."/>
            <person name="Morin E."/>
            <person name="Murat C."/>
            <person name="Sun H."/>
            <person name="Tunlid A."/>
            <person name="Henrissat B."/>
            <person name="Grigoriev I.V."/>
            <person name="Hibbett D.S."/>
            <person name="Martin F."/>
            <person name="Nordberg H.P."/>
            <person name="Cantor M.N."/>
            <person name="Hua S.X."/>
        </authorList>
    </citation>
    <scope>NUCLEOTIDE SEQUENCE [LARGE SCALE GENOMIC DNA]</scope>
    <source>
        <strain evidence="9 10">Ve08.2h10</strain>
    </source>
</reference>
<dbReference type="GO" id="GO:0005794">
    <property type="term" value="C:Golgi apparatus"/>
    <property type="evidence" value="ECO:0007669"/>
    <property type="project" value="TreeGrafter"/>
</dbReference>
<dbReference type="SUPFAM" id="SSF54631">
    <property type="entry name" value="CBS-domain pair"/>
    <property type="match status" value="1"/>
</dbReference>
<name>A0A0D0EBK0_9AGAM</name>
<feature type="transmembrane region" description="Helical" evidence="8">
    <location>
        <begin position="150"/>
        <end position="170"/>
    </location>
</feature>
<dbReference type="Proteomes" id="UP000054538">
    <property type="component" value="Unassembled WGS sequence"/>
</dbReference>
<evidence type="ECO:0000313" key="10">
    <source>
        <dbReference type="Proteomes" id="UP000054538"/>
    </source>
</evidence>
<dbReference type="InterPro" id="IPR046342">
    <property type="entry name" value="CBS_dom_sf"/>
</dbReference>
<sequence length="839" mass="92675">MEGGPPKGPLSGPSSTDWRRKRLLHMGGGIRYSLLHDSFDNPDMLLDEGTLLHDSDIGNENYGAIPPGRTSFGWRTHNTLGYRNLLPLPSLAIQHGVIPGHKTPMARSPTSFRSTLNRCISQWSISAYGAPLVRSKSPNSPGDIHIRINGFHIIVTAIGFLTTIVAFLVVCSEQWFFDAKYGYCTTGWWKAMQFFCSEISEPFPSNGATCTDWVHWSDVLRSWDHLRRHSVIESDYLEYVSYTFIEVLWVMISSLLVIYLTVSTSFITHKESGILSSQSDNSNCKHNTSQPKLRVMYYAAGSSIPEIKTILSGFVIHGYLGACTLFMKSFGLALSVGSGLSLGKEAPFVHIASCIGNIISQFNSKYENNEACVAGVAVTFGAPIGDTLFSLEEVSYYFPPKVIFFCAMIATITLKFLDPFGTDKLVLVQVTYDKDWHVYKLILFILLGALGGIHGAYFSKLNYCWSRYVCNGTWLKSHPVVEVILVTLATAILCFLNLYTCMGRTELVYNLFSECQTVDAHSHSGLCVLDPGNLEHIQPVVHRILVAMMMKGSLTVITFGIRLPAGIFIPTLGVGACAGHVVSIAVQHLQWQYPQSDMDCVIPGLYALVGAASALSGVTQTTVSLAVIMFEITNTLTYVVPVMLSILVAKTVADVLEPKGIYDLVIELSQLPYLDHRHKYLWSNFSINDVFQALIDAGHVNSGFPILHPHGDCDSMHMVGYIGTNKLKHALGGSFPCLTTIIVEDADEGVNLQSSNFCRERGLTSSYSSWIGQDTQTDEDHLTLAPLIIQSNLPLELLHQFFVNLGAQYVVITDTDGEYEGVIDKKRWLAFLSELVDKS</sequence>
<dbReference type="InParanoid" id="A0A0D0EBK0"/>
<protein>
    <submittedName>
        <fullName evidence="9">Unplaced genomic scaffold scaffold_100, whole genome shotgun sequence</fullName>
    </submittedName>
</protein>
<organism evidence="9 10">
    <name type="scientific">Paxillus rubicundulus Ve08.2h10</name>
    <dbReference type="NCBI Taxonomy" id="930991"/>
    <lineage>
        <taxon>Eukaryota</taxon>
        <taxon>Fungi</taxon>
        <taxon>Dikarya</taxon>
        <taxon>Basidiomycota</taxon>
        <taxon>Agaricomycotina</taxon>
        <taxon>Agaricomycetes</taxon>
        <taxon>Agaricomycetidae</taxon>
        <taxon>Boletales</taxon>
        <taxon>Paxilineae</taxon>
        <taxon>Paxillaceae</taxon>
        <taxon>Paxillus</taxon>
    </lineage>
</organism>
<evidence type="ECO:0000256" key="3">
    <source>
        <dbReference type="ARBA" id="ARBA00022692"/>
    </source>
</evidence>
<dbReference type="GO" id="GO:0005769">
    <property type="term" value="C:early endosome"/>
    <property type="evidence" value="ECO:0007669"/>
    <property type="project" value="TreeGrafter"/>
</dbReference>
<feature type="transmembrane region" description="Helical" evidence="8">
    <location>
        <begin position="625"/>
        <end position="649"/>
    </location>
</feature>
<comment type="subcellular location">
    <subcellularLocation>
        <location evidence="1">Membrane</location>
        <topology evidence="1">Multi-pass membrane protein</topology>
    </subcellularLocation>
</comment>
<dbReference type="EMBL" id="KN824922">
    <property type="protein sequence ID" value="KIK97755.1"/>
    <property type="molecule type" value="Genomic_DNA"/>
</dbReference>
<keyword evidence="6 8" id="KW-0472">Membrane</keyword>
<evidence type="ECO:0000256" key="2">
    <source>
        <dbReference type="ARBA" id="ARBA00022448"/>
    </source>
</evidence>
<keyword evidence="5" id="KW-0406">Ion transport</keyword>
<evidence type="ECO:0000256" key="6">
    <source>
        <dbReference type="ARBA" id="ARBA00023136"/>
    </source>
</evidence>
<keyword evidence="3 8" id="KW-0812">Transmembrane</keyword>
<evidence type="ECO:0000313" key="9">
    <source>
        <dbReference type="EMBL" id="KIK97755.1"/>
    </source>
</evidence>
<evidence type="ECO:0000256" key="5">
    <source>
        <dbReference type="ARBA" id="ARBA00023065"/>
    </source>
</evidence>
<accession>A0A0D0EBK0</accession>
<dbReference type="GO" id="GO:0005247">
    <property type="term" value="F:voltage-gated chloride channel activity"/>
    <property type="evidence" value="ECO:0007669"/>
    <property type="project" value="TreeGrafter"/>
</dbReference>
<feature type="transmembrane region" description="Helical" evidence="8">
    <location>
        <begin position="598"/>
        <end position="619"/>
    </location>
</feature>
<dbReference type="PANTHER" id="PTHR45711">
    <property type="entry name" value="CHLORIDE CHANNEL PROTEIN"/>
    <property type="match status" value="1"/>
</dbReference>
<feature type="transmembrane region" description="Helical" evidence="8">
    <location>
        <begin position="567"/>
        <end position="586"/>
    </location>
</feature>
<feature type="transmembrane region" description="Helical" evidence="8">
    <location>
        <begin position="239"/>
        <end position="262"/>
    </location>
</feature>
<gene>
    <name evidence="9" type="ORF">PAXRUDRAFT_31622</name>
</gene>